<keyword evidence="7" id="KW-1048">Host nucleus</keyword>
<dbReference type="InterPro" id="IPR002210">
    <property type="entry name" value="Capsid_L1_Papillomavir"/>
</dbReference>
<evidence type="ECO:0000256" key="7">
    <source>
        <dbReference type="HAMAP-Rule" id="MF_04002"/>
    </source>
</evidence>
<dbReference type="GO" id="GO:0075509">
    <property type="term" value="P:endocytosis involved in viral entry into host cell"/>
    <property type="evidence" value="ECO:0007669"/>
    <property type="project" value="UniProtKB-KW"/>
</dbReference>
<evidence type="ECO:0000256" key="9">
    <source>
        <dbReference type="SAM" id="MobiDB-lite"/>
    </source>
</evidence>
<dbReference type="Pfam" id="PF00500">
    <property type="entry name" value="Late_protein_L1"/>
    <property type="match status" value="1"/>
</dbReference>
<dbReference type="HAMAP" id="MF_04002">
    <property type="entry name" value="PPV_L1"/>
    <property type="match status" value="1"/>
</dbReference>
<dbReference type="KEGG" id="vg:41702630"/>
<dbReference type="GO" id="GO:0039620">
    <property type="term" value="C:T=7 icosahedral viral capsid"/>
    <property type="evidence" value="ECO:0007669"/>
    <property type="project" value="UniProtKB-UniRule"/>
</dbReference>
<keyword evidence="7" id="KW-1015">Disulfide bond</keyword>
<sequence>MAVWLPSAGKLYLPPSKPVPRVLSTDEYVKHTSIFFQASSDRLLTVGHPFFNIYNQEKTKVLVPKVSGSQYRVFRFQLPDPNQFALIDKSVYDPEKERLVWKLRGMEISRGGPLGVGTTGHPFFNKLADTENPNKYPSQSTDDRQNVSMDPKQTQLFIVGCTPCTGQHWDVAPPCADQDPQPKKGDCPAIQLVTSVIQDGDMCDIGFGHANFKSFQENHSDVPLDIVASTCKWPDFGKMSKDVYGNQMFFFGKREQMYARHYFARAGTVGDAIPDPFERFSDFFVQPANNQAQRSIASHIYYATPSGSLVSSEATLFNRAYWLNRAQGTNNGILWGNNIFLTLVDNTHSTNFTLNVYSETEPKPETYKASNYKQYLRHVEEFEVEFILQLCSVPLEADILAHLNVMDPRILEDWNLAFVPPPPTGIEDTYRYIHSLATRCPSDNPPAEKEDPYKNYSFWTVDLSDKLTTELGQTSLGRRFVYQTNVAPAGSKRVRPSSSVPKRAAKKRKVK</sequence>
<name>A0A385AHS0_9PAPI</name>
<keyword evidence="1 7" id="KW-0167">Capsid protein</keyword>
<proteinExistence type="inferred from homology"/>
<feature type="disulfide bond" description="Interchain (with Cys-440)" evidence="7">
    <location>
        <position position="175"/>
    </location>
</feature>
<keyword evidence="4 7" id="KW-0946">Virion</keyword>
<protein>
    <recommendedName>
        <fullName evidence="7 8">Major capsid protein L1</fullName>
    </recommendedName>
</protein>
<feature type="disulfide bond" description="Interchain (with Cys-175)" evidence="7">
    <location>
        <position position="440"/>
    </location>
</feature>
<dbReference type="GeneID" id="41702630"/>
<dbReference type="InterPro" id="IPR011222">
    <property type="entry name" value="dsDNA_vir_gr_I_capsid"/>
</dbReference>
<dbReference type="GO" id="GO:0042025">
    <property type="term" value="C:host cell nucleus"/>
    <property type="evidence" value="ECO:0007669"/>
    <property type="project" value="UniProtKB-SubCell"/>
</dbReference>
<evidence type="ECO:0000256" key="2">
    <source>
        <dbReference type="ARBA" id="ARBA00022581"/>
    </source>
</evidence>
<comment type="similarity">
    <text evidence="7 8">Belongs to the papillomaviridae L1 protein family.</text>
</comment>
<evidence type="ECO:0000256" key="5">
    <source>
        <dbReference type="ARBA" id="ARBA00022921"/>
    </source>
</evidence>
<dbReference type="PRINTS" id="PR00865">
    <property type="entry name" value="HPVCAPSIDL1"/>
</dbReference>
<keyword evidence="7" id="KW-1164">Virus endocytosis by host</keyword>
<keyword evidence="5 7" id="KW-0426">Late protein</keyword>
<dbReference type="Proteomes" id="UP000289561">
    <property type="component" value="Genome"/>
</dbReference>
<keyword evidence="6 7" id="KW-1160">Virus entry into host cell</keyword>
<feature type="region of interest" description="Disordered" evidence="9">
    <location>
        <begin position="488"/>
        <end position="511"/>
    </location>
</feature>
<dbReference type="InterPro" id="IPR036973">
    <property type="entry name" value="Capsid_L1_sf_Papillomavir"/>
</dbReference>
<organism evidence="10">
    <name type="scientific">Macaca mulatta papillomavirus 4</name>
    <dbReference type="NCBI Taxonomy" id="2294152"/>
    <lineage>
        <taxon>Viruses</taxon>
        <taxon>Monodnaviria</taxon>
        <taxon>Shotokuvirae</taxon>
        <taxon>Cossaviricota</taxon>
        <taxon>Papovaviricetes</taxon>
        <taxon>Zurhausenvirales</taxon>
        <taxon>Papillomaviridae</taxon>
        <taxon>primate papillomaviruses</taxon>
    </lineage>
</organism>
<keyword evidence="3 7" id="KW-1161">Viral attachment to host cell</keyword>
<evidence type="ECO:0000256" key="3">
    <source>
        <dbReference type="ARBA" id="ARBA00022804"/>
    </source>
</evidence>
<dbReference type="RefSeq" id="YP_009551992.1">
    <property type="nucleotide sequence ID" value="NC_040569.1"/>
</dbReference>
<comment type="function">
    <text evidence="7 8">Forms an icosahedral capsid with a T=7 symmetry and a 50 nm diameter. The capsid is composed of 72 pentamers linked to each other by disulfide bonds and associated with L2 proteins. Binds to heparan sulfate proteoglycans on cell surface of basal layer keratinocytes to provide initial virion attachment. This binding mediates a conformational change in the virus capsid that facilitates efficient infection. The virion enters the host cell via endocytosis. During virus trafficking, L1 protein dissociates from the viral DNA and the genomic DNA is released to the host nucleus. The virion assembly takes place within the cell nucleus. Encapsulates the genomic DNA together with protein L2.</text>
</comment>
<evidence type="ECO:0000256" key="4">
    <source>
        <dbReference type="ARBA" id="ARBA00022844"/>
    </source>
</evidence>
<dbReference type="Gene3D" id="2.60.175.20">
    <property type="entry name" value="Major capsid L1 (late) superfamily, Papillomavirus"/>
    <property type="match status" value="2"/>
</dbReference>
<reference evidence="10" key="1">
    <citation type="submission" date="2018-01" db="EMBL/GenBank/DDBJ databases">
        <title>Diversity of papillomavirus in Rhesus macaques.</title>
        <authorList>
            <person name="Chen Z."/>
            <person name="Wong P.Y."/>
            <person name="Ho W."/>
            <person name="Chan P."/>
        </authorList>
    </citation>
    <scope>NUCLEOTIDE SEQUENCE [LARGE SCALE GENOMIC DNA]</scope>
    <source>
        <strain evidence="10">PM084S3c176982</strain>
    </source>
</reference>
<keyword evidence="7" id="KW-1162">Viral penetration into host cytoplasm</keyword>
<keyword evidence="2 7" id="KW-0945">Host-virus interaction</keyword>
<dbReference type="SUPFAM" id="SSF88648">
    <property type="entry name" value="Group I dsDNA viruses"/>
    <property type="match status" value="1"/>
</dbReference>
<comment type="subcellular location">
    <subcellularLocation>
        <location evidence="7">Virion</location>
    </subcellularLocation>
    <subcellularLocation>
        <location evidence="7">Host nucleus</location>
    </subcellularLocation>
</comment>
<gene>
    <name evidence="7 8 10" type="primary">L1</name>
</gene>
<dbReference type="GO" id="GO:0019062">
    <property type="term" value="P:virion attachment to host cell"/>
    <property type="evidence" value="ECO:0007669"/>
    <property type="project" value="UniProtKB-UniRule"/>
</dbReference>
<evidence type="ECO:0000256" key="6">
    <source>
        <dbReference type="ARBA" id="ARBA00023296"/>
    </source>
</evidence>
<accession>A0A385AHS0</accession>
<keyword evidence="8" id="KW-1145">T=7 icosahedral capsid protein</keyword>
<dbReference type="EMBL" id="MG837559">
    <property type="protein sequence ID" value="AXN57300.1"/>
    <property type="molecule type" value="Genomic_DNA"/>
</dbReference>
<evidence type="ECO:0000256" key="1">
    <source>
        <dbReference type="ARBA" id="ARBA00022561"/>
    </source>
</evidence>
<evidence type="ECO:0000256" key="8">
    <source>
        <dbReference type="RuleBase" id="RU361248"/>
    </source>
</evidence>
<comment type="subunit">
    <text evidence="7">Self-assembles into homopentamers. The capsid has an icosahedral symmetry and consists of 72 capsomers, with each capsomer being a pentamer of L1. Interacts with the minor capsid protein L2; this interaction is necessary for viral genome encapsidation. Interacts with protein E2; this interaction enhances E2-dependent replication and transcription activation.</text>
</comment>
<evidence type="ECO:0000313" key="10">
    <source>
        <dbReference type="EMBL" id="AXN57300.1"/>
    </source>
</evidence>
<dbReference type="GO" id="GO:0005198">
    <property type="term" value="F:structural molecule activity"/>
    <property type="evidence" value="ECO:0007669"/>
    <property type="project" value="UniProtKB-UniRule"/>
</dbReference>